<dbReference type="EMBL" id="NQWI01000021">
    <property type="protein sequence ID" value="PDW03778.1"/>
    <property type="molecule type" value="Genomic_DNA"/>
</dbReference>
<dbReference type="InterPro" id="IPR036271">
    <property type="entry name" value="Tet_transcr_reg_TetR-rel_C_sf"/>
</dbReference>
<evidence type="ECO:0000313" key="7">
    <source>
        <dbReference type="Proteomes" id="UP000220527"/>
    </source>
</evidence>
<dbReference type="SUPFAM" id="SSF46689">
    <property type="entry name" value="Homeodomain-like"/>
    <property type="match status" value="1"/>
</dbReference>
<dbReference type="GO" id="GO:0000976">
    <property type="term" value="F:transcription cis-regulatory region binding"/>
    <property type="evidence" value="ECO:0007669"/>
    <property type="project" value="TreeGrafter"/>
</dbReference>
<dbReference type="RefSeq" id="WP_097643353.1">
    <property type="nucleotide sequence ID" value="NZ_NQWI01000021.1"/>
</dbReference>
<dbReference type="InterPro" id="IPR001647">
    <property type="entry name" value="HTH_TetR"/>
</dbReference>
<keyword evidence="3" id="KW-0804">Transcription</keyword>
<dbReference type="Proteomes" id="UP000220527">
    <property type="component" value="Unassembled WGS sequence"/>
</dbReference>
<evidence type="ECO:0000259" key="5">
    <source>
        <dbReference type="PROSITE" id="PS50977"/>
    </source>
</evidence>
<keyword evidence="2 4" id="KW-0238">DNA-binding</keyword>
<dbReference type="PRINTS" id="PR00455">
    <property type="entry name" value="HTHTETR"/>
</dbReference>
<name>A0A2A6RLP1_9CHLR</name>
<dbReference type="PANTHER" id="PTHR30055:SF212">
    <property type="entry name" value="TETR-FAMILY FAMILY TRANSCRIPTIONAL REGULATOR"/>
    <property type="match status" value="1"/>
</dbReference>
<organism evidence="6 7">
    <name type="scientific">Candidatus Viridilinea mediisalina</name>
    <dbReference type="NCBI Taxonomy" id="2024553"/>
    <lineage>
        <taxon>Bacteria</taxon>
        <taxon>Bacillati</taxon>
        <taxon>Chloroflexota</taxon>
        <taxon>Chloroflexia</taxon>
        <taxon>Chloroflexales</taxon>
        <taxon>Chloroflexineae</taxon>
        <taxon>Oscillochloridaceae</taxon>
        <taxon>Candidatus Viridilinea</taxon>
    </lineage>
</organism>
<accession>A0A2A6RLP1</accession>
<dbReference type="InterPro" id="IPR050109">
    <property type="entry name" value="HTH-type_TetR-like_transc_reg"/>
</dbReference>
<proteinExistence type="predicted"/>
<dbReference type="PANTHER" id="PTHR30055">
    <property type="entry name" value="HTH-TYPE TRANSCRIPTIONAL REGULATOR RUTR"/>
    <property type="match status" value="1"/>
</dbReference>
<protein>
    <recommendedName>
        <fullName evidence="5">HTH tetR-type domain-containing protein</fullName>
    </recommendedName>
</protein>
<dbReference type="SUPFAM" id="SSF48498">
    <property type="entry name" value="Tetracyclin repressor-like, C-terminal domain"/>
    <property type="match status" value="1"/>
</dbReference>
<dbReference type="AlphaFoldDB" id="A0A2A6RLP1"/>
<dbReference type="InterPro" id="IPR009057">
    <property type="entry name" value="Homeodomain-like_sf"/>
</dbReference>
<comment type="caution">
    <text evidence="6">The sequence shown here is derived from an EMBL/GenBank/DDBJ whole genome shotgun (WGS) entry which is preliminary data.</text>
</comment>
<dbReference type="PROSITE" id="PS50977">
    <property type="entry name" value="HTH_TETR_2"/>
    <property type="match status" value="1"/>
</dbReference>
<evidence type="ECO:0000256" key="3">
    <source>
        <dbReference type="ARBA" id="ARBA00023163"/>
    </source>
</evidence>
<sequence>MKSHPPENETDPPISASAARRTQARIELRAKILAAAAELFIARGYEGLSMRQLGERIGYSPATIYLHFANKDALLLALLSDGYNELGRRLAAVAAATHDPLERIAAVGRAYVAFGREQPMHYQLMFMRRADVLRERLAERSERVDAFQVLQLTVTQAQAAGVLQPGDTLAISLTLWATVHGMVGLFLVGPPLPEAQIQVTIETTIAGILYGLAKEGLR</sequence>
<reference evidence="7" key="1">
    <citation type="submission" date="2017-08" db="EMBL/GenBank/DDBJ databases">
        <authorList>
            <person name="Grouzdev D.S."/>
            <person name="Gaisin V.A."/>
            <person name="Rysina M.S."/>
            <person name="Gorlenko V.M."/>
        </authorList>
    </citation>
    <scope>NUCLEOTIDE SEQUENCE [LARGE SCALE GENOMIC DNA]</scope>
    <source>
        <strain evidence="7">Kir15-3F</strain>
    </source>
</reference>
<evidence type="ECO:0000313" key="6">
    <source>
        <dbReference type="EMBL" id="PDW03778.1"/>
    </source>
</evidence>
<keyword evidence="1" id="KW-0805">Transcription regulation</keyword>
<dbReference type="Pfam" id="PF00440">
    <property type="entry name" value="TetR_N"/>
    <property type="match status" value="1"/>
</dbReference>
<dbReference type="Gene3D" id="1.10.357.10">
    <property type="entry name" value="Tetracycline Repressor, domain 2"/>
    <property type="match status" value="1"/>
</dbReference>
<dbReference type="OrthoDB" id="9815924at2"/>
<gene>
    <name evidence="6" type="ORF">CJ255_06895</name>
</gene>
<feature type="DNA-binding region" description="H-T-H motif" evidence="4">
    <location>
        <begin position="49"/>
        <end position="68"/>
    </location>
</feature>
<feature type="domain" description="HTH tetR-type" evidence="5">
    <location>
        <begin position="26"/>
        <end position="86"/>
    </location>
</feature>
<evidence type="ECO:0000256" key="2">
    <source>
        <dbReference type="ARBA" id="ARBA00023125"/>
    </source>
</evidence>
<keyword evidence="7" id="KW-1185">Reference proteome</keyword>
<evidence type="ECO:0000256" key="1">
    <source>
        <dbReference type="ARBA" id="ARBA00023015"/>
    </source>
</evidence>
<dbReference type="GO" id="GO:0003700">
    <property type="term" value="F:DNA-binding transcription factor activity"/>
    <property type="evidence" value="ECO:0007669"/>
    <property type="project" value="TreeGrafter"/>
</dbReference>
<dbReference type="Pfam" id="PF13305">
    <property type="entry name" value="TetR_C_33"/>
    <property type="match status" value="1"/>
</dbReference>
<evidence type="ECO:0000256" key="4">
    <source>
        <dbReference type="PROSITE-ProRule" id="PRU00335"/>
    </source>
</evidence>
<dbReference type="InterPro" id="IPR025996">
    <property type="entry name" value="MT1864/Rv1816-like_C"/>
</dbReference>